<evidence type="ECO:0000313" key="2">
    <source>
        <dbReference type="EMBL" id="KIM64945.1"/>
    </source>
</evidence>
<organism evidence="2 3">
    <name type="scientific">Scleroderma citrinum Foug A</name>
    <dbReference type="NCBI Taxonomy" id="1036808"/>
    <lineage>
        <taxon>Eukaryota</taxon>
        <taxon>Fungi</taxon>
        <taxon>Dikarya</taxon>
        <taxon>Basidiomycota</taxon>
        <taxon>Agaricomycotina</taxon>
        <taxon>Agaricomycetes</taxon>
        <taxon>Agaricomycetidae</taxon>
        <taxon>Boletales</taxon>
        <taxon>Sclerodermatineae</taxon>
        <taxon>Sclerodermataceae</taxon>
        <taxon>Scleroderma</taxon>
    </lineage>
</organism>
<gene>
    <name evidence="2" type="ORF">SCLCIDRAFT_114100</name>
</gene>
<protein>
    <recommendedName>
        <fullName evidence="1">DUF6532 domain-containing protein</fullName>
    </recommendedName>
</protein>
<dbReference type="EMBL" id="KN822025">
    <property type="protein sequence ID" value="KIM64945.1"/>
    <property type="molecule type" value="Genomic_DNA"/>
</dbReference>
<dbReference type="HOGENOM" id="CLU_038181_0_1_1"/>
<name>A0A0C3DWI9_9AGAM</name>
<dbReference type="InParanoid" id="A0A0C3DWI9"/>
<dbReference type="AlphaFoldDB" id="A0A0C3DWI9"/>
<dbReference type="STRING" id="1036808.A0A0C3DWI9"/>
<evidence type="ECO:0000259" key="1">
    <source>
        <dbReference type="Pfam" id="PF20149"/>
    </source>
</evidence>
<keyword evidence="3" id="KW-1185">Reference proteome</keyword>
<evidence type="ECO:0000313" key="3">
    <source>
        <dbReference type="Proteomes" id="UP000053989"/>
    </source>
</evidence>
<reference evidence="3" key="2">
    <citation type="submission" date="2015-01" db="EMBL/GenBank/DDBJ databases">
        <title>Evolutionary Origins and Diversification of the Mycorrhizal Mutualists.</title>
        <authorList>
            <consortium name="DOE Joint Genome Institute"/>
            <consortium name="Mycorrhizal Genomics Consortium"/>
            <person name="Kohler A."/>
            <person name="Kuo A."/>
            <person name="Nagy L.G."/>
            <person name="Floudas D."/>
            <person name="Copeland A."/>
            <person name="Barry K.W."/>
            <person name="Cichocki N."/>
            <person name="Veneault-Fourrey C."/>
            <person name="LaButti K."/>
            <person name="Lindquist E.A."/>
            <person name="Lipzen A."/>
            <person name="Lundell T."/>
            <person name="Morin E."/>
            <person name="Murat C."/>
            <person name="Riley R."/>
            <person name="Ohm R."/>
            <person name="Sun H."/>
            <person name="Tunlid A."/>
            <person name="Henrissat B."/>
            <person name="Grigoriev I.V."/>
            <person name="Hibbett D.S."/>
            <person name="Martin F."/>
        </authorList>
    </citation>
    <scope>NUCLEOTIDE SEQUENCE [LARGE SCALE GENOMIC DNA]</scope>
    <source>
        <strain evidence="3">Foug A</strain>
    </source>
</reference>
<reference evidence="2 3" key="1">
    <citation type="submission" date="2014-04" db="EMBL/GenBank/DDBJ databases">
        <authorList>
            <consortium name="DOE Joint Genome Institute"/>
            <person name="Kuo A."/>
            <person name="Kohler A."/>
            <person name="Nagy L.G."/>
            <person name="Floudas D."/>
            <person name="Copeland A."/>
            <person name="Barry K.W."/>
            <person name="Cichocki N."/>
            <person name="Veneault-Fourrey C."/>
            <person name="LaButti K."/>
            <person name="Lindquist E.A."/>
            <person name="Lipzen A."/>
            <person name="Lundell T."/>
            <person name="Morin E."/>
            <person name="Murat C."/>
            <person name="Sun H."/>
            <person name="Tunlid A."/>
            <person name="Henrissat B."/>
            <person name="Grigoriev I.V."/>
            <person name="Hibbett D.S."/>
            <person name="Martin F."/>
            <person name="Nordberg H.P."/>
            <person name="Cantor M.N."/>
            <person name="Hua S.X."/>
        </authorList>
    </citation>
    <scope>NUCLEOTIDE SEQUENCE [LARGE SCALE GENOMIC DNA]</scope>
    <source>
        <strain evidence="2 3">Foug A</strain>
    </source>
</reference>
<dbReference type="InterPro" id="IPR045341">
    <property type="entry name" value="DUF6532"/>
</dbReference>
<feature type="domain" description="DUF6532" evidence="1">
    <location>
        <begin position="28"/>
        <end position="232"/>
    </location>
</feature>
<proteinExistence type="predicted"/>
<accession>A0A0C3DWI9</accession>
<sequence length="254" mass="28908">KAQKLTEHEGRPHAKDYDNITQEFVIMAIGDYRAQLCAEGPMPDHTQETAFLNKSWAKASQITGVNLARTPQLTKLVSPILATLLCSFTVTQVHGELKTKLRPLIEVMFNFHSNQTKLAIKKNRTLAEELKEGASFAFKVCLALMQDERHGFLKAPIIQKVSKMMWFVNKNNKGIKHNARFKPFPLPALALVLTAIECSIDEWMTGTWTDIPFMVQDHHSRYDLHLKCLQEFDEVTKEFGVLKAICARIAKDEQ</sequence>
<dbReference type="Proteomes" id="UP000053989">
    <property type="component" value="Unassembled WGS sequence"/>
</dbReference>
<dbReference type="OrthoDB" id="3249407at2759"/>
<dbReference type="Pfam" id="PF20149">
    <property type="entry name" value="DUF6532"/>
    <property type="match status" value="1"/>
</dbReference>
<feature type="non-terminal residue" evidence="2">
    <location>
        <position position="1"/>
    </location>
</feature>